<protein>
    <submittedName>
        <fullName evidence="1">Uncharacterized protein</fullName>
    </submittedName>
</protein>
<keyword evidence="2" id="KW-1185">Reference proteome</keyword>
<accession>A0AAV4WM64</accession>
<sequence>MNLEWRRQGLRDDTTCILRIEMYGGISFLLIMANKALGGSNDFFVTSESDIYSSFTARTSLVQRMRCPAVLQGTKDGCLDQIERNNAHFL</sequence>
<dbReference type="Proteomes" id="UP001054837">
    <property type="component" value="Unassembled WGS sequence"/>
</dbReference>
<organism evidence="1 2">
    <name type="scientific">Caerostris darwini</name>
    <dbReference type="NCBI Taxonomy" id="1538125"/>
    <lineage>
        <taxon>Eukaryota</taxon>
        <taxon>Metazoa</taxon>
        <taxon>Ecdysozoa</taxon>
        <taxon>Arthropoda</taxon>
        <taxon>Chelicerata</taxon>
        <taxon>Arachnida</taxon>
        <taxon>Araneae</taxon>
        <taxon>Araneomorphae</taxon>
        <taxon>Entelegynae</taxon>
        <taxon>Araneoidea</taxon>
        <taxon>Araneidae</taxon>
        <taxon>Caerostris</taxon>
    </lineage>
</organism>
<proteinExistence type="predicted"/>
<evidence type="ECO:0000313" key="2">
    <source>
        <dbReference type="Proteomes" id="UP001054837"/>
    </source>
</evidence>
<comment type="caution">
    <text evidence="1">The sequence shown here is derived from an EMBL/GenBank/DDBJ whole genome shotgun (WGS) entry which is preliminary data.</text>
</comment>
<dbReference type="AlphaFoldDB" id="A0AAV4WM64"/>
<gene>
    <name evidence="1" type="ORF">CDAR_395931</name>
</gene>
<dbReference type="EMBL" id="BPLQ01014882">
    <property type="protein sequence ID" value="GIY84025.1"/>
    <property type="molecule type" value="Genomic_DNA"/>
</dbReference>
<evidence type="ECO:0000313" key="1">
    <source>
        <dbReference type="EMBL" id="GIY84025.1"/>
    </source>
</evidence>
<name>A0AAV4WM64_9ARAC</name>
<reference evidence="1 2" key="1">
    <citation type="submission" date="2021-06" db="EMBL/GenBank/DDBJ databases">
        <title>Caerostris darwini draft genome.</title>
        <authorList>
            <person name="Kono N."/>
            <person name="Arakawa K."/>
        </authorList>
    </citation>
    <scope>NUCLEOTIDE SEQUENCE [LARGE SCALE GENOMIC DNA]</scope>
</reference>